<accession>A0A3T0IJ69</accession>
<gene>
    <name evidence="1" type="ORF">DK3_000043</name>
</gene>
<proteinExistence type="predicted"/>
<sequence length="108" mass="12926">MEREGKQIMEKITRNDSRYLPKFSTNRELNYINDSSLTNLIKRADEICEKYGYDYESKIYKVVELYSYDEMNNSAVRLKSGKTRYTGTKSEHKEFYEVKLIKKEVELV</sequence>
<protein>
    <submittedName>
        <fullName evidence="1">Uncharacterized protein</fullName>
    </submittedName>
</protein>
<name>A0A3T0IJ69_9CAUD</name>
<reference evidence="1 2" key="1">
    <citation type="submission" date="2018-12" db="EMBL/GenBank/DDBJ databases">
        <authorList>
            <person name="Kong L."/>
            <person name="Ding Y."/>
            <person name="Wu Q."/>
        </authorList>
    </citation>
    <scope>NUCLEOTIDE SEQUENCE [LARGE SCALE GENOMIC DNA]</scope>
</reference>
<organism evidence="1 2">
    <name type="scientific">Bacillus phage DK3</name>
    <dbReference type="NCBI Taxonomy" id="2500810"/>
    <lineage>
        <taxon>Viruses</taxon>
        <taxon>Duplodnaviria</taxon>
        <taxon>Heunggongvirae</taxon>
        <taxon>Uroviricota</taxon>
        <taxon>Caudoviricetes</taxon>
        <taxon>Salasmaviridae</taxon>
        <taxon>Northropvirinae</taxon>
        <taxon>Hemphillvirus</taxon>
        <taxon>Hemphillvirus DK3</taxon>
    </lineage>
</organism>
<dbReference type="Proteomes" id="UP000290280">
    <property type="component" value="Segment"/>
</dbReference>
<keyword evidence="2" id="KW-1185">Reference proteome</keyword>
<evidence type="ECO:0000313" key="1">
    <source>
        <dbReference type="EMBL" id="AZU99841.1"/>
    </source>
</evidence>
<evidence type="ECO:0000313" key="2">
    <source>
        <dbReference type="Proteomes" id="UP000290280"/>
    </source>
</evidence>
<dbReference type="EMBL" id="MK284528">
    <property type="protein sequence ID" value="AZU99841.1"/>
    <property type="molecule type" value="Genomic_DNA"/>
</dbReference>